<dbReference type="PANTHER" id="PTHR28336">
    <property type="entry name" value="BA1-643"/>
    <property type="match status" value="1"/>
</dbReference>
<dbReference type="Gene3D" id="2.60.220.30">
    <property type="match status" value="2"/>
</dbReference>
<sequence>MVLAQLHETDKALADLVEYGEGAQCNIEHMIELANSIAKITELSESEVAAIMTDLCKEEDKESDKEREKEEDTFEDRGDNSKNNVEDKNGYTEENRLDDTEQAKTEHKVEDKEDDVKNTKEDKVEEKGEKFEHNGDDREEDEEEDKVDDKTKVEDATEETVEEKEDKVENNDEKNEKDKEEDIVENKDEVKKEEEQENKVEDKVEVKKEEEQENKVEDKVEVRKEDEQENKVEDKVEVRKEDEQENKVKDKEEVNQKDEVEDKEVDREEDKISNARTVVIYDIEEIVRKAGVKVEAMKQGIEQLKENAAFIDDDDIDKCREDLEKNVANGEDLFKEAQSFVNELKTVTEKLNEISNDDISLAENESGLAEDVLMWKKKIEDVVSDALKLSDDTDDNVKKVKEMIAKEKETKLALRETVVTITKDAESHAEEVEKLESAVDKQIGQMEQTVKSSGLDESEFLSLIKEIKSNFVLLQEETSRTKESHQSIQNKADEILEVAKSKSNSGKIRQLIDELTKAECSQKLHAAKKNANVIFECIQKKNKELKLQQDKALMNDDGWKLLKEVEDIQPSFDDELYNACGLLAQCKNLAYEIEQDSAEHKKLVKELKEMVELLKGLAFNLEKSIKQLKSATEELTIAKSEQEKPENEEQLLHAVQTAMKVTESDIGKVRTNNKWLKGLVAIAESTSKRQTILNKIKYQVKESHSAQEETHRLYKEVCTNVDTFKREVEDSPGVKLEYECEKAAPRRKTSVAVKKTRRVSVVSQVLNIEKPNSASKQMSNISDTQNALLSLDTSSLDDGVIKVNPEIYRDVEKMERTCRDNNLRLKELTETAETIAQEAMDKYKRRESEEEMKTIFDKAEKNFTEVHQLHGSVQSLSSEIKQFISDFLSGLALKKAAQDAKKSANVAEGAVEWLNTCAEAAMETAKQALCLKEELDKYNIDDEHCKERLESIHMKSKVCSEKAKEHVDKSREHIKAVYVVLHESGLAESDIKQKSVELEKMVNETNALASTTESEIEECHKVKMEVQKMINTEKRSQAVQKAQANLEVARDVLNECNRNGKDAIEIIDTITAAVEDCGRDTDEARKAIEHVIESLKYLKESTENLIKTNKASSKVIDKLHIMTRQERFPAEEIDEKSTEVNQCTTVMKEHTQTVSKATSVVKTCFEEMKQKNPKSWACHKFYINNEETEDQLLCVIRTPPGVLDDIHITCSEASNLMRNAVGVHDQPFSHVVKIEPQNVNLSKFALVAIPFDTSLRGRDREIVVKTTVNGKTWKLTPTNSTDRSFDEFKGKTFAEVRVNRFSTFFVLSRLVRENARIERQGGNLTSSIERRVSINFPPQSLRTPIDVSLELNLIDAASISQLRERHPSCIYGLDTCSPIVFVSCSARPQLVKPMTLRIPLLNSSQKLDEKSKGSSSRPSTQQGKRMQQKDATAECVPHVLARCANQEEWKEFASDDINMTILKNDVVEFQLENIPDALLLLMSPPNSRTSRTGMATALENWTRTSLVNVILHQHDDERDRMLLQIVLHEQCDLVEDRMIKDGYVGPPDPSSDIELREEQEIVVKFTGNICRADGEETRLTFYKGRTNRVQFLIKELNLYRNFASDCHIGTAQVYVCEKEQLNQNEDQVEINESLRFVEKMTITLPKAEPPPPRPKTSCKTAVKLTGPLSEESLKTLARELGEDYELLAPHIGFDQPKIQRVKCDNQLDTESQAFDMLISWRNSERRSADKIAKLCRALEKSGRSDLCVYLGGRSRTAASRLSVTDTSVSHGRLSVADRGRVSIVDAPGRLGTAGHRRESESSGER</sequence>
<proteinExistence type="predicted"/>
<evidence type="ECO:0000313" key="5">
    <source>
        <dbReference type="RefSeq" id="XP_002734751.1"/>
    </source>
</evidence>
<dbReference type="PROSITE" id="PS50017">
    <property type="entry name" value="DEATH_DOMAIN"/>
    <property type="match status" value="1"/>
</dbReference>
<dbReference type="Gene3D" id="1.10.533.10">
    <property type="entry name" value="Death Domain, Fas"/>
    <property type="match status" value="1"/>
</dbReference>
<feature type="region of interest" description="Disordered" evidence="2">
    <location>
        <begin position="1402"/>
        <end position="1431"/>
    </location>
</feature>
<dbReference type="Pfam" id="PF00531">
    <property type="entry name" value="Death"/>
    <property type="match status" value="1"/>
</dbReference>
<evidence type="ECO:0000313" key="4">
    <source>
        <dbReference type="Proteomes" id="UP000694865"/>
    </source>
</evidence>
<feature type="compositionally biased region" description="Basic and acidic residues" evidence="2">
    <location>
        <begin position="164"/>
        <end position="269"/>
    </location>
</feature>
<feature type="coiled-coil region" evidence="1">
    <location>
        <begin position="287"/>
        <end position="357"/>
    </location>
</feature>
<name>A0ABM0GPY6_SACKO</name>
<evidence type="ECO:0000256" key="2">
    <source>
        <dbReference type="SAM" id="MobiDB-lite"/>
    </source>
</evidence>
<dbReference type="SUPFAM" id="SSF47986">
    <property type="entry name" value="DEATH domain"/>
    <property type="match status" value="1"/>
</dbReference>
<evidence type="ECO:0000256" key="1">
    <source>
        <dbReference type="SAM" id="Coils"/>
    </source>
</evidence>
<feature type="region of interest" description="Disordered" evidence="2">
    <location>
        <begin position="1784"/>
        <end position="1805"/>
    </location>
</feature>
<dbReference type="GeneID" id="100368073"/>
<feature type="compositionally biased region" description="Polar residues" evidence="2">
    <location>
        <begin position="1413"/>
        <end position="1425"/>
    </location>
</feature>
<evidence type="ECO:0000259" key="3">
    <source>
        <dbReference type="PROSITE" id="PS50017"/>
    </source>
</evidence>
<feature type="compositionally biased region" description="Basic and acidic residues" evidence="2">
    <location>
        <begin position="55"/>
        <end position="136"/>
    </location>
</feature>
<dbReference type="Proteomes" id="UP000694865">
    <property type="component" value="Unplaced"/>
</dbReference>
<accession>A0ABM0GPY6</accession>
<dbReference type="PANTHER" id="PTHR28336:SF4">
    <property type="entry name" value="DEATH DOMAIN-CONTAINING PROTEIN 1"/>
    <property type="match status" value="1"/>
</dbReference>
<gene>
    <name evidence="5" type="primary">LOC100368073</name>
</gene>
<feature type="region of interest" description="Disordered" evidence="2">
    <location>
        <begin position="54"/>
        <end position="269"/>
    </location>
</feature>
<dbReference type="SMART" id="SM00005">
    <property type="entry name" value="DEATH"/>
    <property type="match status" value="1"/>
</dbReference>
<reference evidence="5" key="1">
    <citation type="submission" date="2025-08" db="UniProtKB">
        <authorList>
            <consortium name="RefSeq"/>
        </authorList>
    </citation>
    <scope>IDENTIFICATION</scope>
    <source>
        <tissue evidence="5">Testes</tissue>
    </source>
</reference>
<protein>
    <submittedName>
        <fullName evidence="5">Myosin-1-like</fullName>
    </submittedName>
</protein>
<dbReference type="InterPro" id="IPR000488">
    <property type="entry name" value="Death_dom"/>
</dbReference>
<keyword evidence="1" id="KW-0175">Coiled coil</keyword>
<keyword evidence="4" id="KW-1185">Reference proteome</keyword>
<dbReference type="InterPro" id="IPR011029">
    <property type="entry name" value="DEATH-like_dom_sf"/>
</dbReference>
<feature type="compositionally biased region" description="Acidic residues" evidence="2">
    <location>
        <begin position="137"/>
        <end position="146"/>
    </location>
</feature>
<dbReference type="RefSeq" id="XP_002734751.1">
    <property type="nucleotide sequence ID" value="XM_002734705.1"/>
</dbReference>
<feature type="compositionally biased region" description="Basic and acidic residues" evidence="2">
    <location>
        <begin position="1795"/>
        <end position="1805"/>
    </location>
</feature>
<organism evidence="4 5">
    <name type="scientific">Saccoglossus kowalevskii</name>
    <name type="common">Acorn worm</name>
    <dbReference type="NCBI Taxonomy" id="10224"/>
    <lineage>
        <taxon>Eukaryota</taxon>
        <taxon>Metazoa</taxon>
        <taxon>Hemichordata</taxon>
        <taxon>Enteropneusta</taxon>
        <taxon>Harrimaniidae</taxon>
        <taxon>Saccoglossus</taxon>
    </lineage>
</organism>
<feature type="domain" description="Death" evidence="3">
    <location>
        <begin position="1669"/>
        <end position="1746"/>
    </location>
</feature>